<organism evidence="2 3">
    <name type="scientific">Epichloe festucae (strain Fl1)</name>
    <dbReference type="NCBI Taxonomy" id="877507"/>
    <lineage>
        <taxon>Eukaryota</taxon>
        <taxon>Fungi</taxon>
        <taxon>Dikarya</taxon>
        <taxon>Ascomycota</taxon>
        <taxon>Pezizomycotina</taxon>
        <taxon>Sordariomycetes</taxon>
        <taxon>Hypocreomycetidae</taxon>
        <taxon>Hypocreales</taxon>
        <taxon>Clavicipitaceae</taxon>
        <taxon>Epichloe</taxon>
    </lineage>
</organism>
<feature type="region of interest" description="Disordered" evidence="1">
    <location>
        <begin position="200"/>
        <end position="229"/>
    </location>
</feature>
<keyword evidence="3" id="KW-1185">Reference proteome</keyword>
<dbReference type="AlphaFoldDB" id="A0A7S9KUI9"/>
<dbReference type="EMBL" id="CP031388">
    <property type="protein sequence ID" value="QPH04273.1"/>
    <property type="molecule type" value="Genomic_DNA"/>
</dbReference>
<dbReference type="OrthoDB" id="3637487at2759"/>
<dbReference type="Proteomes" id="UP000594364">
    <property type="component" value="Chromosome 4"/>
</dbReference>
<name>A0A7S9KUI9_EPIFF</name>
<accession>A0A7S9KUI9</accession>
<feature type="compositionally biased region" description="Basic and acidic residues" evidence="1">
    <location>
        <begin position="210"/>
        <end position="220"/>
    </location>
</feature>
<protein>
    <recommendedName>
        <fullName evidence="4">F-box domain-containing protein</fullName>
    </recommendedName>
</protein>
<evidence type="ECO:0000256" key="1">
    <source>
        <dbReference type="SAM" id="MobiDB-lite"/>
    </source>
</evidence>
<gene>
    <name evidence="2" type="ORF">C2857_001154</name>
</gene>
<proteinExistence type="predicted"/>
<evidence type="ECO:0000313" key="3">
    <source>
        <dbReference type="Proteomes" id="UP000594364"/>
    </source>
</evidence>
<sequence length="229" mass="26275">MSLHRLPPELLLNILRLLGSAFFHQDVRRLLVSKWWYQIAWPVFLQDLEFRAETLRSFILASERVGMVRSIQEYVITATLVLDGFENWDSAHSTVTATELSEIDFEIVNMWTSQLNGYAAAFAGILQQYTSYRYPSRCGFNTSDTFPQLKADMESSARELVFAMQSPRIVRILSHTFPGLALRSFDVLTERQMVLTPAAPWDADGEEVEDRVSTEDRFDSDSSSEEFLL</sequence>
<evidence type="ECO:0008006" key="4">
    <source>
        <dbReference type="Google" id="ProtNLM"/>
    </source>
</evidence>
<evidence type="ECO:0000313" key="2">
    <source>
        <dbReference type="EMBL" id="QPH04273.1"/>
    </source>
</evidence>
<reference evidence="2 3" key="1">
    <citation type="journal article" date="2018" name="PLoS Genet.">
        <title>Repeat elements organise 3D genome structure and mediate transcription in the filamentous fungus Epichloe festucae.</title>
        <authorList>
            <person name="Winter D.J."/>
            <person name="Ganley A.R.D."/>
            <person name="Young C.A."/>
            <person name="Liachko I."/>
            <person name="Schardl C.L."/>
            <person name="Dupont P.Y."/>
            <person name="Berry D."/>
            <person name="Ram A."/>
            <person name="Scott B."/>
            <person name="Cox M.P."/>
        </authorList>
    </citation>
    <scope>NUCLEOTIDE SEQUENCE [LARGE SCALE GENOMIC DNA]</scope>
    <source>
        <strain evidence="2 3">Fl1</strain>
    </source>
</reference>